<keyword evidence="2" id="KW-0378">Hydrolase</keyword>
<dbReference type="EMBL" id="JQBP01000003">
    <property type="protein sequence ID" value="KRN75199.1"/>
    <property type="molecule type" value="Genomic_DNA"/>
</dbReference>
<comment type="similarity">
    <text evidence="1">Belongs to the glycosyl hydrolase 73 family.</text>
</comment>
<evidence type="ECO:0000259" key="3">
    <source>
        <dbReference type="SMART" id="SM00047"/>
    </source>
</evidence>
<dbReference type="AlphaFoldDB" id="A0A0R2JD04"/>
<protein>
    <recommendedName>
        <fullName evidence="3">Mannosyl-glycoprotein endo-beta-N-acetylglucosamidase-like domain-containing protein</fullName>
    </recommendedName>
</protein>
<keyword evidence="5" id="KW-1185">Reference proteome</keyword>
<evidence type="ECO:0000256" key="1">
    <source>
        <dbReference type="ARBA" id="ARBA00010266"/>
    </source>
</evidence>
<comment type="caution">
    <text evidence="4">The sequence shown here is derived from an EMBL/GenBank/DDBJ whole genome shotgun (WGS) entry which is preliminary data.</text>
</comment>
<dbReference type="Gene3D" id="4.10.80.30">
    <property type="entry name" value="DNA polymerase, domain 6"/>
    <property type="match status" value="1"/>
</dbReference>
<dbReference type="STRING" id="1616.IV73_GL000961"/>
<dbReference type="PATRIC" id="fig|1616.3.peg.983"/>
<dbReference type="InterPro" id="IPR051056">
    <property type="entry name" value="Glycosyl_Hydrolase_73"/>
</dbReference>
<dbReference type="RefSeq" id="WP_057755485.1">
    <property type="nucleotide sequence ID" value="NZ_JQBP01000003.1"/>
</dbReference>
<evidence type="ECO:0000313" key="5">
    <source>
        <dbReference type="Proteomes" id="UP000051655"/>
    </source>
</evidence>
<proteinExistence type="inferred from homology"/>
<accession>A0A0R2JD04</accession>
<gene>
    <name evidence="4" type="ORF">IV73_GL000961</name>
</gene>
<dbReference type="Proteomes" id="UP000051655">
    <property type="component" value="Unassembled WGS sequence"/>
</dbReference>
<evidence type="ECO:0000256" key="2">
    <source>
        <dbReference type="ARBA" id="ARBA00022801"/>
    </source>
</evidence>
<name>A0A0R2JD04_9LACO</name>
<evidence type="ECO:0000313" key="4">
    <source>
        <dbReference type="EMBL" id="KRN75199.1"/>
    </source>
</evidence>
<dbReference type="PANTHER" id="PTHR33308">
    <property type="entry name" value="PEPTIDOGLYCAN HYDROLASE FLGJ"/>
    <property type="match status" value="1"/>
</dbReference>
<dbReference type="PRINTS" id="PR01002">
    <property type="entry name" value="FLGFLGJ"/>
</dbReference>
<dbReference type="OrthoDB" id="977752at2"/>
<organism evidence="4 5">
    <name type="scientific">Weissella kandleri</name>
    <dbReference type="NCBI Taxonomy" id="1616"/>
    <lineage>
        <taxon>Bacteria</taxon>
        <taxon>Bacillati</taxon>
        <taxon>Bacillota</taxon>
        <taxon>Bacilli</taxon>
        <taxon>Lactobacillales</taxon>
        <taxon>Lactobacillaceae</taxon>
        <taxon>Weissella</taxon>
    </lineage>
</organism>
<dbReference type="GO" id="GO:0004040">
    <property type="term" value="F:amidase activity"/>
    <property type="evidence" value="ECO:0007669"/>
    <property type="project" value="InterPro"/>
</dbReference>
<dbReference type="PANTHER" id="PTHR33308:SF9">
    <property type="entry name" value="PEPTIDOGLYCAN HYDROLASE FLGJ"/>
    <property type="match status" value="1"/>
</dbReference>
<reference evidence="4 5" key="1">
    <citation type="journal article" date="2015" name="Genome Announc.">
        <title>Expanding the biotechnology potential of lactobacilli through comparative genomics of 213 strains and associated genera.</title>
        <authorList>
            <person name="Sun Z."/>
            <person name="Harris H.M."/>
            <person name="McCann A."/>
            <person name="Guo C."/>
            <person name="Argimon S."/>
            <person name="Zhang W."/>
            <person name="Yang X."/>
            <person name="Jeffery I.B."/>
            <person name="Cooney J.C."/>
            <person name="Kagawa T.F."/>
            <person name="Liu W."/>
            <person name="Song Y."/>
            <person name="Salvetti E."/>
            <person name="Wrobel A."/>
            <person name="Rasinkangas P."/>
            <person name="Parkhill J."/>
            <person name="Rea M.C."/>
            <person name="O'Sullivan O."/>
            <person name="Ritari J."/>
            <person name="Douillard F.P."/>
            <person name="Paul Ross R."/>
            <person name="Yang R."/>
            <person name="Briner A.E."/>
            <person name="Felis G.E."/>
            <person name="de Vos W.M."/>
            <person name="Barrangou R."/>
            <person name="Klaenhammer T.R."/>
            <person name="Caufield P.W."/>
            <person name="Cui Y."/>
            <person name="Zhang H."/>
            <person name="O'Toole P.W."/>
        </authorList>
    </citation>
    <scope>NUCLEOTIDE SEQUENCE [LARGE SCALE GENOMIC DNA]</scope>
    <source>
        <strain evidence="4 5">DSM 20593</strain>
    </source>
</reference>
<dbReference type="InterPro" id="IPR002901">
    <property type="entry name" value="MGlyc_endo_b_GlcNAc-like_dom"/>
</dbReference>
<dbReference type="Gene3D" id="1.10.530.10">
    <property type="match status" value="1"/>
</dbReference>
<dbReference type="SMART" id="SM00047">
    <property type="entry name" value="LYZ2"/>
    <property type="match status" value="1"/>
</dbReference>
<dbReference type="Pfam" id="PF01832">
    <property type="entry name" value="Glucosaminidase"/>
    <property type="match status" value="1"/>
</dbReference>
<sequence length="222" mass="25155">MGKRQNRLMKKIKKFKLSTFFVKKGRLQVGRVLVVVFILLLVIGKVSDLTNRNYFNSNVDVNNLPMNQLTREQFIQRIAPEAQDIQTQTGIRSSISIAQAALESDWGKSTLAYKYNNFFGVKATGSMRSVNLTTSEFEDGKWIEVKAPFRVYDSWQASMEDHADLLIHGTSDNPKRYAKVISGVNVEEAAQALVDGGYATDPGYAKKIMNLINEYQLKQYDQ</sequence>
<feature type="domain" description="Mannosyl-glycoprotein endo-beta-N-acetylglucosamidase-like" evidence="3">
    <location>
        <begin position="63"/>
        <end position="221"/>
    </location>
</feature>